<reference evidence="2 3" key="1">
    <citation type="submission" date="2024-10" db="EMBL/GenBank/DDBJ databases">
        <title>The Natural Products Discovery Center: Release of the First 8490 Sequenced Strains for Exploring Actinobacteria Biosynthetic Diversity.</title>
        <authorList>
            <person name="Kalkreuter E."/>
            <person name="Kautsar S.A."/>
            <person name="Yang D."/>
            <person name="Bader C.D."/>
            <person name="Teijaro C.N."/>
            <person name="Fluegel L."/>
            <person name="Davis C.M."/>
            <person name="Simpson J.R."/>
            <person name="Lauterbach L."/>
            <person name="Steele A.D."/>
            <person name="Gui C."/>
            <person name="Meng S."/>
            <person name="Li G."/>
            <person name="Viehrig K."/>
            <person name="Ye F."/>
            <person name="Su P."/>
            <person name="Kiefer A.F."/>
            <person name="Nichols A."/>
            <person name="Cepeda A.J."/>
            <person name="Yan W."/>
            <person name="Fan B."/>
            <person name="Jiang Y."/>
            <person name="Adhikari A."/>
            <person name="Zheng C.-J."/>
            <person name="Schuster L."/>
            <person name="Cowan T.M."/>
            <person name="Smanski M.J."/>
            <person name="Chevrette M.G."/>
            <person name="De Carvalho L.P.S."/>
            <person name="Shen B."/>
        </authorList>
    </citation>
    <scope>NUCLEOTIDE SEQUENCE [LARGE SCALE GENOMIC DNA]</scope>
    <source>
        <strain evidence="2 3">NPDC087220</strain>
    </source>
</reference>
<evidence type="ECO:0000313" key="3">
    <source>
        <dbReference type="Proteomes" id="UP001617351"/>
    </source>
</evidence>
<organism evidence="2 3">
    <name type="scientific">Streptomyces toxytricini</name>
    <name type="common">Actinomyces toxytricini</name>
    <dbReference type="NCBI Taxonomy" id="67369"/>
    <lineage>
        <taxon>Bacteria</taxon>
        <taxon>Bacillati</taxon>
        <taxon>Actinomycetota</taxon>
        <taxon>Actinomycetes</taxon>
        <taxon>Kitasatosporales</taxon>
        <taxon>Streptomycetaceae</taxon>
        <taxon>Streptomyces</taxon>
    </lineage>
</organism>
<dbReference type="RefSeq" id="WP_402378351.1">
    <property type="nucleotide sequence ID" value="NZ_JBIUYY010000002.1"/>
</dbReference>
<dbReference type="Pfam" id="PF20211">
    <property type="entry name" value="DUF6571"/>
    <property type="match status" value="1"/>
</dbReference>
<dbReference type="EMBL" id="JBIUYY010000002">
    <property type="protein sequence ID" value="MFJ2820816.1"/>
    <property type="molecule type" value="Genomic_DNA"/>
</dbReference>
<dbReference type="InterPro" id="IPR046701">
    <property type="entry name" value="DUF6571"/>
</dbReference>
<protein>
    <submittedName>
        <fullName evidence="2">DUF6571 family protein</fullName>
    </submittedName>
</protein>
<feature type="domain" description="DUF6571" evidence="1">
    <location>
        <begin position="330"/>
        <end position="641"/>
    </location>
</feature>
<keyword evidence="3" id="KW-1185">Reference proteome</keyword>
<accession>A0ABW8EC55</accession>
<gene>
    <name evidence="2" type="ORF">ACIO7M_06840</name>
</gene>
<dbReference type="Proteomes" id="UP001617351">
    <property type="component" value="Unassembled WGS sequence"/>
</dbReference>
<proteinExistence type="predicted"/>
<name>A0ABW8EC55_STRT5</name>
<comment type="caution">
    <text evidence="2">The sequence shown here is derived from an EMBL/GenBank/DDBJ whole genome shotgun (WGS) entry which is preliminary data.</text>
</comment>
<sequence>MPSYAEIMQTDLSALTTAAEGWKAMAAQFKTLEDVYKDEVQKVSAGNGWLGTAANTAAANSAATRQEYASAQKEALAMESLLRDAHARFTDLKGRLTSAVADAQAAGMKVSDAGVASYDYSKADAATANAVRHDPDLPETERAWTRRITDTVKAVTEFDADVKTALLNASGADGTAMFGFNAKPVNDVEAVEALALTHKIRQGKASPEELRHFDEVLKQNSGDKHFAEAYLHAMGAKETLLLADQMHLASNERGASAAERKLHESINAGLAGTIASGTKDPDGYAYKPFVNGLKEHGPELVAKGLRPTYGYQALVTLMANGDGYGRQFLNDVGHGMIEAEKSKPHMYDHAYDPQRPDLAGDPLDGLLGIMGKDPGAATYFLDPEAPGNKNEHLKYLLTERDLPDPYISTGYGPPMPMHGDRAAGLGAALQAAATGHTDGEKLGPAGPHTEGQARVMHHAVRLLDREMDGDEFPKDLEGLRRPMAKALADYVEDTHDILGGKDTRLGGISGSDSIDGSGDQARIAVGQASLVRVMRGVADDGPAFALLVEAERMYSAEQLTAAAPYKGDLHGVSADWDNRAHDIGMAAGALNGIGADVYKDKEEDRVKWAEGTAEHSAAFANSLIGEIPIAGTVGGALLDSLKYEWVAGVKDEAESQGKKDSSTNYGIGMGASNHLFGVWGEQRGIRHDPAFTHAQNEMGQAYATGRDAARAHLRS</sequence>
<evidence type="ECO:0000313" key="2">
    <source>
        <dbReference type="EMBL" id="MFJ2820816.1"/>
    </source>
</evidence>
<evidence type="ECO:0000259" key="1">
    <source>
        <dbReference type="Pfam" id="PF20211"/>
    </source>
</evidence>